<dbReference type="Gene3D" id="1.25.40.10">
    <property type="entry name" value="Tetratricopeptide repeat domain"/>
    <property type="match status" value="3"/>
</dbReference>
<protein>
    <submittedName>
        <fullName evidence="4">Pentatricopeptide repeat-containing protein, mitochondrial</fullName>
    </submittedName>
</protein>
<sequence length="476" mass="54287">MTIVRTIGRLLLQESSASSPPRWLCTAAEKAAPGPQQRRRTVIFHKVARANSKSSVPEILDKWVSQGKEVKRFDITNLSNYFRKHKKFQAALQLYDWLESSKLEVTNADHAIRIDLLCKTGGVASAEKYFNSLQESDKTSKTYGALLGCYCKERVLDKALEIFEEMKVSNYKSTLNYNNLASLYYSMEQPAKVVSLVQEMEENNIAPDIYTYNLLINSYAAMKNIDAIDGVLEKMKSINMACNLFTYGNLATIYFNSGLHEKANAFLEMMENMKMQPDDDVFEACRTRIKLYSEMNNGSGVNRAWEALKSAFPTPNNTSYLFMLLALSKLADRENLEKLFKEWEEGCSSYDYRLPNVLLEYYLNRNMIEEASSLYNSLLNRGDEPNLRTLNLFAALCVKTSQIDLALKYLETGLSKAKPGNRKWFPTDETIKLFLNYFEEKNDADSAEKFIQIMKKTKRVDATSLLSNIKASDSGI</sequence>
<evidence type="ECO:0000256" key="2">
    <source>
        <dbReference type="ARBA" id="ARBA00022737"/>
    </source>
</evidence>
<evidence type="ECO:0000256" key="1">
    <source>
        <dbReference type="ARBA" id="ARBA00007626"/>
    </source>
</evidence>
<reference evidence="4" key="1">
    <citation type="submission" date="2020-06" db="EMBL/GenBank/DDBJ databases">
        <authorList>
            <person name="Li T."/>
            <person name="Hu X."/>
            <person name="Zhang T."/>
            <person name="Song X."/>
            <person name="Zhang H."/>
            <person name="Dai N."/>
            <person name="Sheng W."/>
            <person name="Hou X."/>
            <person name="Wei L."/>
        </authorList>
    </citation>
    <scope>NUCLEOTIDE SEQUENCE</scope>
    <source>
        <strain evidence="4">G02</strain>
        <tissue evidence="4">Leaf</tissue>
    </source>
</reference>
<dbReference type="GO" id="GO:0005739">
    <property type="term" value="C:mitochondrion"/>
    <property type="evidence" value="ECO:0007669"/>
    <property type="project" value="TreeGrafter"/>
</dbReference>
<comment type="similarity">
    <text evidence="1">Belongs to the PPR family. P subfamily.</text>
</comment>
<reference evidence="4" key="2">
    <citation type="journal article" date="2024" name="Plant">
        <title>Genomic evolution and insights into agronomic trait innovations of Sesamum species.</title>
        <authorList>
            <person name="Miao H."/>
            <person name="Wang L."/>
            <person name="Qu L."/>
            <person name="Liu H."/>
            <person name="Sun Y."/>
            <person name="Le M."/>
            <person name="Wang Q."/>
            <person name="Wei S."/>
            <person name="Zheng Y."/>
            <person name="Lin W."/>
            <person name="Duan Y."/>
            <person name="Cao H."/>
            <person name="Xiong S."/>
            <person name="Wang X."/>
            <person name="Wei L."/>
            <person name="Li C."/>
            <person name="Ma Q."/>
            <person name="Ju M."/>
            <person name="Zhao R."/>
            <person name="Li G."/>
            <person name="Mu C."/>
            <person name="Tian Q."/>
            <person name="Mei H."/>
            <person name="Zhang T."/>
            <person name="Gao T."/>
            <person name="Zhang H."/>
        </authorList>
    </citation>
    <scope>NUCLEOTIDE SEQUENCE</scope>
    <source>
        <strain evidence="4">G02</strain>
    </source>
</reference>
<dbReference type="InterPro" id="IPR002885">
    <property type="entry name" value="PPR_rpt"/>
</dbReference>
<gene>
    <name evidence="4" type="ORF">Sradi_1492600</name>
</gene>
<feature type="repeat" description="PPR" evidence="3">
    <location>
        <begin position="139"/>
        <end position="173"/>
    </location>
</feature>
<dbReference type="EMBL" id="JACGWJ010000006">
    <property type="protein sequence ID" value="KAL0412909.1"/>
    <property type="molecule type" value="Genomic_DNA"/>
</dbReference>
<dbReference type="PANTHER" id="PTHR45717:SF5">
    <property type="entry name" value="PENTACOTRIPEPTIDE-REPEAT REGION OF PRORP DOMAIN-CONTAINING PROTEIN"/>
    <property type="match status" value="1"/>
</dbReference>
<accession>A0AAW2U7S7</accession>
<feature type="repeat" description="PPR" evidence="3">
    <location>
        <begin position="243"/>
        <end position="277"/>
    </location>
</feature>
<evidence type="ECO:0000256" key="3">
    <source>
        <dbReference type="PROSITE-ProRule" id="PRU00708"/>
    </source>
</evidence>
<proteinExistence type="inferred from homology"/>
<comment type="caution">
    <text evidence="4">The sequence shown here is derived from an EMBL/GenBank/DDBJ whole genome shotgun (WGS) entry which is preliminary data.</text>
</comment>
<dbReference type="SUPFAM" id="SSF48452">
    <property type="entry name" value="TPR-like"/>
    <property type="match status" value="2"/>
</dbReference>
<feature type="repeat" description="PPR" evidence="3">
    <location>
        <begin position="208"/>
        <end position="242"/>
    </location>
</feature>
<dbReference type="PANTHER" id="PTHR45717">
    <property type="entry name" value="OS12G0527900 PROTEIN"/>
    <property type="match status" value="1"/>
</dbReference>
<dbReference type="Pfam" id="PF13812">
    <property type="entry name" value="PPR_3"/>
    <property type="match status" value="1"/>
</dbReference>
<dbReference type="AlphaFoldDB" id="A0AAW2U7S7"/>
<dbReference type="PROSITE" id="PS51375">
    <property type="entry name" value="PPR"/>
    <property type="match status" value="3"/>
</dbReference>
<evidence type="ECO:0000313" key="4">
    <source>
        <dbReference type="EMBL" id="KAL0412909.1"/>
    </source>
</evidence>
<name>A0AAW2U7S7_SESRA</name>
<dbReference type="Pfam" id="PF01535">
    <property type="entry name" value="PPR"/>
    <property type="match status" value="1"/>
</dbReference>
<dbReference type="InterPro" id="IPR011990">
    <property type="entry name" value="TPR-like_helical_dom_sf"/>
</dbReference>
<dbReference type="GO" id="GO:0003729">
    <property type="term" value="F:mRNA binding"/>
    <property type="evidence" value="ECO:0007669"/>
    <property type="project" value="UniProtKB-ARBA"/>
</dbReference>
<organism evidence="4">
    <name type="scientific">Sesamum radiatum</name>
    <name type="common">Black benniseed</name>
    <dbReference type="NCBI Taxonomy" id="300843"/>
    <lineage>
        <taxon>Eukaryota</taxon>
        <taxon>Viridiplantae</taxon>
        <taxon>Streptophyta</taxon>
        <taxon>Embryophyta</taxon>
        <taxon>Tracheophyta</taxon>
        <taxon>Spermatophyta</taxon>
        <taxon>Magnoliopsida</taxon>
        <taxon>eudicotyledons</taxon>
        <taxon>Gunneridae</taxon>
        <taxon>Pentapetalae</taxon>
        <taxon>asterids</taxon>
        <taxon>lamiids</taxon>
        <taxon>Lamiales</taxon>
        <taxon>Pedaliaceae</taxon>
        <taxon>Sesamum</taxon>
    </lineage>
</organism>
<keyword evidence="2" id="KW-0677">Repeat</keyword>
<dbReference type="NCBIfam" id="TIGR00756">
    <property type="entry name" value="PPR"/>
    <property type="match status" value="2"/>
</dbReference>